<organism evidence="1 2">
    <name type="scientific">Fistulina hepatica ATCC 64428</name>
    <dbReference type="NCBI Taxonomy" id="1128425"/>
    <lineage>
        <taxon>Eukaryota</taxon>
        <taxon>Fungi</taxon>
        <taxon>Dikarya</taxon>
        <taxon>Basidiomycota</taxon>
        <taxon>Agaricomycotina</taxon>
        <taxon>Agaricomycetes</taxon>
        <taxon>Agaricomycetidae</taxon>
        <taxon>Agaricales</taxon>
        <taxon>Fistulinaceae</taxon>
        <taxon>Fistulina</taxon>
    </lineage>
</organism>
<dbReference type="Proteomes" id="UP000054144">
    <property type="component" value="Unassembled WGS sequence"/>
</dbReference>
<accession>A0A0D7AG87</accession>
<sequence length="154" mass="16741">MDARAVSEFRVLYPRKDDAGNTSLVPEKPYTCYASTAYCDPFTTVNGVVYRRFVSGPSGQQPGLGELRPPVSREDYGPILPPLCVGYMHASGPGQVKLLLSKVRQLYDKNTVFWAFAGQYNNSTLYSTGDGPKVLAGNISNHSGPYDGVLLGRS</sequence>
<name>A0A0D7AG87_9AGAR</name>
<protein>
    <submittedName>
        <fullName evidence="1">Uncharacterized protein</fullName>
    </submittedName>
</protein>
<dbReference type="OrthoDB" id="426718at2759"/>
<dbReference type="EMBL" id="KN881805">
    <property type="protein sequence ID" value="KIY48891.1"/>
    <property type="molecule type" value="Genomic_DNA"/>
</dbReference>
<keyword evidence="2" id="KW-1185">Reference proteome</keyword>
<gene>
    <name evidence="1" type="ORF">FISHEDRAFT_58646</name>
</gene>
<dbReference type="AlphaFoldDB" id="A0A0D7AG87"/>
<proteinExistence type="predicted"/>
<evidence type="ECO:0000313" key="1">
    <source>
        <dbReference type="EMBL" id="KIY48891.1"/>
    </source>
</evidence>
<evidence type="ECO:0000313" key="2">
    <source>
        <dbReference type="Proteomes" id="UP000054144"/>
    </source>
</evidence>
<reference evidence="1 2" key="1">
    <citation type="journal article" date="2015" name="Fungal Genet. Biol.">
        <title>Evolution of novel wood decay mechanisms in Agaricales revealed by the genome sequences of Fistulina hepatica and Cylindrobasidium torrendii.</title>
        <authorList>
            <person name="Floudas D."/>
            <person name="Held B.W."/>
            <person name="Riley R."/>
            <person name="Nagy L.G."/>
            <person name="Koehler G."/>
            <person name="Ransdell A.S."/>
            <person name="Younus H."/>
            <person name="Chow J."/>
            <person name="Chiniquy J."/>
            <person name="Lipzen A."/>
            <person name="Tritt A."/>
            <person name="Sun H."/>
            <person name="Haridas S."/>
            <person name="LaButti K."/>
            <person name="Ohm R.A."/>
            <person name="Kues U."/>
            <person name="Blanchette R.A."/>
            <person name="Grigoriev I.V."/>
            <person name="Minto R.E."/>
            <person name="Hibbett D.S."/>
        </authorList>
    </citation>
    <scope>NUCLEOTIDE SEQUENCE [LARGE SCALE GENOMIC DNA]</scope>
    <source>
        <strain evidence="1 2">ATCC 64428</strain>
    </source>
</reference>